<protein>
    <submittedName>
        <fullName evidence="2">Uncharacterized protein</fullName>
    </submittedName>
</protein>
<accession>A0A3E0DP80</accession>
<dbReference type="Proteomes" id="UP000256405">
    <property type="component" value="Unassembled WGS sequence"/>
</dbReference>
<feature type="signal peptide" evidence="1">
    <location>
        <begin position="1"/>
        <end position="19"/>
    </location>
</feature>
<proteinExistence type="predicted"/>
<keyword evidence="1" id="KW-0732">Signal</keyword>
<organism evidence="2 3">
    <name type="scientific">Algoriphagus antarcticus</name>
    <dbReference type="NCBI Taxonomy" id="238540"/>
    <lineage>
        <taxon>Bacteria</taxon>
        <taxon>Pseudomonadati</taxon>
        <taxon>Bacteroidota</taxon>
        <taxon>Cytophagia</taxon>
        <taxon>Cytophagales</taxon>
        <taxon>Cyclobacteriaceae</taxon>
        <taxon>Algoriphagus</taxon>
    </lineage>
</organism>
<dbReference type="RefSeq" id="WP_086541455.1">
    <property type="nucleotide sequence ID" value="NZ_MSSW01000027.1"/>
</dbReference>
<sequence>MKKLILFSGVLAMSTFAFVSPSMAVEDCTRCSSGSDECSRVISEEENEEGDPVTTIHIFYGKASPC</sequence>
<feature type="chain" id="PRO_5017704089" evidence="1">
    <location>
        <begin position="20"/>
        <end position="66"/>
    </location>
</feature>
<dbReference type="EMBL" id="QUNF01000014">
    <property type="protein sequence ID" value="REG84754.1"/>
    <property type="molecule type" value="Genomic_DNA"/>
</dbReference>
<reference evidence="2 3" key="1">
    <citation type="submission" date="2018-08" db="EMBL/GenBank/DDBJ databases">
        <title>Genomic Encyclopedia of Archaeal and Bacterial Type Strains, Phase II (KMG-II): from individual species to whole genera.</title>
        <authorList>
            <person name="Goeker M."/>
        </authorList>
    </citation>
    <scope>NUCLEOTIDE SEQUENCE [LARGE SCALE GENOMIC DNA]</scope>
    <source>
        <strain evidence="2 3">DSM 15986</strain>
    </source>
</reference>
<keyword evidence="3" id="KW-1185">Reference proteome</keyword>
<dbReference type="OrthoDB" id="9965298at2"/>
<name>A0A3E0DP80_9BACT</name>
<dbReference type="AlphaFoldDB" id="A0A3E0DP80"/>
<evidence type="ECO:0000256" key="1">
    <source>
        <dbReference type="SAM" id="SignalP"/>
    </source>
</evidence>
<evidence type="ECO:0000313" key="2">
    <source>
        <dbReference type="EMBL" id="REG84754.1"/>
    </source>
</evidence>
<gene>
    <name evidence="2" type="ORF">C8N25_114103</name>
</gene>
<evidence type="ECO:0000313" key="3">
    <source>
        <dbReference type="Proteomes" id="UP000256405"/>
    </source>
</evidence>
<comment type="caution">
    <text evidence="2">The sequence shown here is derived from an EMBL/GenBank/DDBJ whole genome shotgun (WGS) entry which is preliminary data.</text>
</comment>